<dbReference type="SUPFAM" id="SSF53098">
    <property type="entry name" value="Ribonuclease H-like"/>
    <property type="match status" value="1"/>
</dbReference>
<gene>
    <name evidence="3" type="ORF">Tci_042167</name>
</gene>
<dbReference type="GO" id="GO:0003676">
    <property type="term" value="F:nucleic acid binding"/>
    <property type="evidence" value="ECO:0007669"/>
    <property type="project" value="InterPro"/>
</dbReference>
<evidence type="ECO:0000256" key="1">
    <source>
        <dbReference type="SAM" id="Coils"/>
    </source>
</evidence>
<feature type="coiled-coil region" evidence="1">
    <location>
        <begin position="304"/>
        <end position="331"/>
    </location>
</feature>
<dbReference type="EMBL" id="BKCJ010006069">
    <property type="protein sequence ID" value="GEU70189.1"/>
    <property type="molecule type" value="Genomic_DNA"/>
</dbReference>
<feature type="region of interest" description="Disordered" evidence="2">
    <location>
        <begin position="559"/>
        <end position="592"/>
    </location>
</feature>
<dbReference type="InterPro" id="IPR036397">
    <property type="entry name" value="RNaseH_sf"/>
</dbReference>
<comment type="caution">
    <text evidence="3">The sequence shown here is derived from an EMBL/GenBank/DDBJ whole genome shotgun (WGS) entry which is preliminary data.</text>
</comment>
<sequence length="623" mass="71128">RISGITIASPYPSEGAWRSSSLFFYDHTTKQALGFQNPFYLKKAQQLEPKLYNGNAIQKTNAIVIHDSEETLMLAKESRSKMLLKQKDPMMSEKKVNTKPVDYNSENSTEPTPSTRSTQVEVPTELPKVSMAVEQHRVESKTFQVKMNKVLNENERLLEQVISKDVVNIIVTSSVNNAYKSVHECKRCLKLETELQKDFINREIYDKLFKRYTTLEKHFISLEVDTQLNQEIFQRDNLFSQQSVLSFDQLLEINELNAQSQEKDMVIKKLKEIIKSLSGNINEDKIKKELEEIETINIKLDHRVTKLSAENEHLKQTYKQLYDSIKSLRVNLSTSASGSQPSGNTKKDKIQQTPSSIKNTKIEAYPRTVRSSLKNKAVLLKQKTLHLCKIPGKSKKKSHKPKSKDTNKEKLYLLHMDLYGSMRVKSVNEKKYILVIVYDYSRFTWVKCLRSKDEAPNSIIKFLKMIQVGISQETFVAWSPQQNDVVEKRNHTLIEADRTMTRVKSYFFKTVCTTIKNGLGFVVSPLFDDLLTHPLSVDHPAPKVIALIAKVVAPELTASTSSPSLTTVDQDEPSPSNSQSTPKTQPPIIPNDVEEYNHDIEVAYMSNDPYFSIPIPEATSDQS</sequence>
<feature type="compositionally biased region" description="Polar residues" evidence="2">
    <location>
        <begin position="104"/>
        <end position="120"/>
    </location>
</feature>
<protein>
    <submittedName>
        <fullName evidence="3">Putative ribonuclease H-like domain-containing protein</fullName>
    </submittedName>
</protein>
<keyword evidence="1" id="KW-0175">Coiled coil</keyword>
<feature type="region of interest" description="Disordered" evidence="2">
    <location>
        <begin position="333"/>
        <end position="357"/>
    </location>
</feature>
<evidence type="ECO:0000313" key="3">
    <source>
        <dbReference type="EMBL" id="GEU70189.1"/>
    </source>
</evidence>
<dbReference type="InterPro" id="IPR039537">
    <property type="entry name" value="Retrotran_Ty1/copia-like"/>
</dbReference>
<feature type="non-terminal residue" evidence="3">
    <location>
        <position position="1"/>
    </location>
</feature>
<reference evidence="3" key="1">
    <citation type="journal article" date="2019" name="Sci. Rep.">
        <title>Draft genome of Tanacetum cinerariifolium, the natural source of mosquito coil.</title>
        <authorList>
            <person name="Yamashiro T."/>
            <person name="Shiraishi A."/>
            <person name="Satake H."/>
            <person name="Nakayama K."/>
        </authorList>
    </citation>
    <scope>NUCLEOTIDE SEQUENCE</scope>
</reference>
<name>A0A6L2M9R6_TANCI</name>
<feature type="compositionally biased region" description="Polar residues" evidence="2">
    <location>
        <begin position="333"/>
        <end position="344"/>
    </location>
</feature>
<proteinExistence type="predicted"/>
<dbReference type="AlphaFoldDB" id="A0A6L2M9R6"/>
<evidence type="ECO:0000256" key="2">
    <source>
        <dbReference type="SAM" id="MobiDB-lite"/>
    </source>
</evidence>
<organism evidence="3">
    <name type="scientific">Tanacetum cinerariifolium</name>
    <name type="common">Dalmatian daisy</name>
    <name type="synonym">Chrysanthemum cinerariifolium</name>
    <dbReference type="NCBI Taxonomy" id="118510"/>
    <lineage>
        <taxon>Eukaryota</taxon>
        <taxon>Viridiplantae</taxon>
        <taxon>Streptophyta</taxon>
        <taxon>Embryophyta</taxon>
        <taxon>Tracheophyta</taxon>
        <taxon>Spermatophyta</taxon>
        <taxon>Magnoliopsida</taxon>
        <taxon>eudicotyledons</taxon>
        <taxon>Gunneridae</taxon>
        <taxon>Pentapetalae</taxon>
        <taxon>asterids</taxon>
        <taxon>campanulids</taxon>
        <taxon>Asterales</taxon>
        <taxon>Asteraceae</taxon>
        <taxon>Asteroideae</taxon>
        <taxon>Anthemideae</taxon>
        <taxon>Anthemidinae</taxon>
        <taxon>Tanacetum</taxon>
    </lineage>
</organism>
<dbReference type="PANTHER" id="PTHR42648">
    <property type="entry name" value="TRANSPOSASE, PUTATIVE-RELATED"/>
    <property type="match status" value="1"/>
</dbReference>
<feature type="compositionally biased region" description="Basic and acidic residues" evidence="2">
    <location>
        <begin position="87"/>
        <end position="96"/>
    </location>
</feature>
<feature type="compositionally biased region" description="Polar residues" evidence="2">
    <location>
        <begin position="573"/>
        <end position="583"/>
    </location>
</feature>
<dbReference type="InterPro" id="IPR012337">
    <property type="entry name" value="RNaseH-like_sf"/>
</dbReference>
<feature type="region of interest" description="Disordered" evidence="2">
    <location>
        <begin position="87"/>
        <end position="120"/>
    </location>
</feature>
<accession>A0A6L2M9R6</accession>
<dbReference type="PANTHER" id="PTHR42648:SF21">
    <property type="entry name" value="CYSTEINE-RICH RLK (RECEPTOR-LIKE PROTEIN KINASE) 8"/>
    <property type="match status" value="1"/>
</dbReference>
<dbReference type="Gene3D" id="3.30.420.10">
    <property type="entry name" value="Ribonuclease H-like superfamily/Ribonuclease H"/>
    <property type="match status" value="1"/>
</dbReference>